<sequence>MTNTTYETLYLCEKPSQARALARQLGASNNEDGVFTGGGAVVLNAYGHLLNLAMPDEYSDHDRGPWSLSNLPIVPRKWEWKVKAEHIEHYNKIAAWLDRVKTVVIATDPDEEGEVIGRQILYELGFKGDIRRLWVSALDPNSLKQALNNLFPLSDTDTAYRAGCVRRQLDWLYGINLSRAFSVSSGQRTSIGRVKTRLLTELVRRECEIKCFTPVNYYTATAKFEDVVLEWQPATGCVDIPQLPLDGEVTGICITASEYQETLEPSLPLTLSALLADAADIGIDVTSGYAAVQKLYEAGAISYPRTGSTVMPGHGKHGFAVHHAIVNMRDACPDWLPDTCQIIFNMVHHNCVLQHIGAATVHVRKLVFDMGGEIFTAADRWVDPLKPREAGWLLCDPGKHSALENNVKTAAFKPGDQVHATLKVERNLTVPPERYTEASLLRHMAKAEIGTEATRVDAINNLVINQVAERKQAKPGSSQQLSPTEKGMSLIERLPPSVTGNTMENQLRNALIYVRSGQADFTGHLRNASKWLATTISRMKQNSTYDLIRS</sequence>
<dbReference type="SMART" id="SM00493">
    <property type="entry name" value="TOPRIM"/>
    <property type="match status" value="1"/>
</dbReference>
<dbReference type="PANTHER" id="PTHR11390">
    <property type="entry name" value="PROKARYOTIC DNA TOPOISOMERASE"/>
    <property type="match status" value="1"/>
</dbReference>
<dbReference type="GO" id="GO:0006281">
    <property type="term" value="P:DNA repair"/>
    <property type="evidence" value="ECO:0007669"/>
    <property type="project" value="TreeGrafter"/>
</dbReference>
<dbReference type="GO" id="GO:0006265">
    <property type="term" value="P:DNA topological change"/>
    <property type="evidence" value="ECO:0007669"/>
    <property type="project" value="InterPro"/>
</dbReference>
<dbReference type="SMART" id="SM00436">
    <property type="entry name" value="TOP1Bc"/>
    <property type="match status" value="1"/>
</dbReference>
<dbReference type="GO" id="GO:0006310">
    <property type="term" value="P:DNA recombination"/>
    <property type="evidence" value="ECO:0007669"/>
    <property type="project" value="TreeGrafter"/>
</dbReference>
<dbReference type="InterPro" id="IPR013826">
    <property type="entry name" value="Topo_IA_cen_sub3"/>
</dbReference>
<dbReference type="Gene3D" id="1.10.460.10">
    <property type="entry name" value="Topoisomerase I, domain 2"/>
    <property type="match status" value="2"/>
</dbReference>
<comment type="similarity">
    <text evidence="2">Belongs to the type IA topoisomerase family.</text>
</comment>
<comment type="catalytic activity">
    <reaction evidence="1">
        <text>ATP-independent breakage of single-stranded DNA, followed by passage and rejoining.</text>
        <dbReference type="EC" id="5.6.2.1"/>
    </reaction>
</comment>
<dbReference type="PRINTS" id="PR00417">
    <property type="entry name" value="PRTPISMRASEI"/>
</dbReference>
<organism evidence="9">
    <name type="scientific">mine drainage metagenome</name>
    <dbReference type="NCBI Taxonomy" id="410659"/>
    <lineage>
        <taxon>unclassified sequences</taxon>
        <taxon>metagenomes</taxon>
        <taxon>ecological metagenomes</taxon>
    </lineage>
</organism>
<comment type="caution">
    <text evidence="9">The sequence shown here is derived from an EMBL/GenBank/DDBJ whole genome shotgun (WGS) entry which is preliminary data.</text>
</comment>
<dbReference type="Gene3D" id="3.40.50.140">
    <property type="match status" value="1"/>
</dbReference>
<keyword evidence="5" id="KW-0238">DNA-binding</keyword>
<dbReference type="PROSITE" id="PS52039">
    <property type="entry name" value="TOPO_IA_2"/>
    <property type="match status" value="1"/>
</dbReference>
<evidence type="ECO:0000256" key="1">
    <source>
        <dbReference type="ARBA" id="ARBA00000213"/>
    </source>
</evidence>
<dbReference type="EC" id="5.6.2.1" evidence="3"/>
<dbReference type="PROSITE" id="PS50880">
    <property type="entry name" value="TOPRIM"/>
    <property type="match status" value="1"/>
</dbReference>
<dbReference type="GO" id="GO:0003917">
    <property type="term" value="F:DNA topoisomerase type I (single strand cut, ATP-independent) activity"/>
    <property type="evidence" value="ECO:0007669"/>
    <property type="project" value="UniProtKB-EC"/>
</dbReference>
<accession>A0A1J5T0I5</accession>
<feature type="domain" description="Topo IA-type catalytic" evidence="8">
    <location>
        <begin position="156"/>
        <end position="536"/>
    </location>
</feature>
<dbReference type="InterPro" id="IPR034144">
    <property type="entry name" value="TOPRIM_TopoIII"/>
</dbReference>
<dbReference type="CDD" id="cd03362">
    <property type="entry name" value="TOPRIM_TopoIA_TopoIII"/>
    <property type="match status" value="1"/>
</dbReference>
<dbReference type="InterPro" id="IPR006171">
    <property type="entry name" value="TOPRIM_dom"/>
</dbReference>
<dbReference type="EMBL" id="MLJW01000025">
    <property type="protein sequence ID" value="OIR09784.1"/>
    <property type="molecule type" value="Genomic_DNA"/>
</dbReference>
<keyword evidence="6 9" id="KW-0413">Isomerase</keyword>
<dbReference type="Pfam" id="PF01751">
    <property type="entry name" value="Toprim"/>
    <property type="match status" value="1"/>
</dbReference>
<dbReference type="PANTHER" id="PTHR11390:SF21">
    <property type="entry name" value="DNA TOPOISOMERASE 3-ALPHA"/>
    <property type="match status" value="1"/>
</dbReference>
<evidence type="ECO:0000256" key="2">
    <source>
        <dbReference type="ARBA" id="ARBA00009446"/>
    </source>
</evidence>
<feature type="domain" description="Toprim" evidence="7">
    <location>
        <begin position="7"/>
        <end position="139"/>
    </location>
</feature>
<evidence type="ECO:0000259" key="8">
    <source>
        <dbReference type="PROSITE" id="PS52039"/>
    </source>
</evidence>
<dbReference type="InterPro" id="IPR013825">
    <property type="entry name" value="Topo_IA_cen_sub2"/>
</dbReference>
<dbReference type="InterPro" id="IPR013497">
    <property type="entry name" value="Topo_IA_cen"/>
</dbReference>
<protein>
    <recommendedName>
        <fullName evidence="3">DNA topoisomerase</fullName>
        <ecNumber evidence="3">5.6.2.1</ecNumber>
    </recommendedName>
</protein>
<dbReference type="InterPro" id="IPR003601">
    <property type="entry name" value="Topo_IA_2"/>
</dbReference>
<dbReference type="Gene3D" id="2.70.20.10">
    <property type="entry name" value="Topoisomerase I, domain 3"/>
    <property type="match status" value="2"/>
</dbReference>
<name>A0A1J5T0I5_9ZZZZ</name>
<evidence type="ECO:0000256" key="4">
    <source>
        <dbReference type="ARBA" id="ARBA00023029"/>
    </source>
</evidence>
<evidence type="ECO:0000256" key="5">
    <source>
        <dbReference type="ARBA" id="ARBA00023125"/>
    </source>
</evidence>
<reference evidence="9" key="1">
    <citation type="submission" date="2016-10" db="EMBL/GenBank/DDBJ databases">
        <title>Sequence of Gallionella enrichment culture.</title>
        <authorList>
            <person name="Poehlein A."/>
            <person name="Muehling M."/>
            <person name="Daniel R."/>
        </authorList>
    </citation>
    <scope>NUCLEOTIDE SEQUENCE</scope>
</reference>
<dbReference type="Gene3D" id="1.10.290.10">
    <property type="entry name" value="Topoisomerase I, domain 4"/>
    <property type="match status" value="2"/>
</dbReference>
<keyword evidence="4" id="KW-0799">Topoisomerase</keyword>
<dbReference type="InterPro" id="IPR003602">
    <property type="entry name" value="Topo_IA_DNA-bd_dom"/>
</dbReference>
<dbReference type="InterPro" id="IPR000380">
    <property type="entry name" value="Topo_IA"/>
</dbReference>
<evidence type="ECO:0000313" key="9">
    <source>
        <dbReference type="EMBL" id="OIR09784.1"/>
    </source>
</evidence>
<dbReference type="InterPro" id="IPR023405">
    <property type="entry name" value="Topo_IA_core_domain"/>
</dbReference>
<dbReference type="Pfam" id="PF01131">
    <property type="entry name" value="Topoisom_bac"/>
    <property type="match status" value="2"/>
</dbReference>
<dbReference type="SMART" id="SM00437">
    <property type="entry name" value="TOP1Ac"/>
    <property type="match status" value="1"/>
</dbReference>
<evidence type="ECO:0000259" key="7">
    <source>
        <dbReference type="PROSITE" id="PS50880"/>
    </source>
</evidence>
<evidence type="ECO:0000256" key="6">
    <source>
        <dbReference type="ARBA" id="ARBA00023235"/>
    </source>
</evidence>
<evidence type="ECO:0000256" key="3">
    <source>
        <dbReference type="ARBA" id="ARBA00012891"/>
    </source>
</evidence>
<dbReference type="InterPro" id="IPR013824">
    <property type="entry name" value="Topo_IA_cen_sub1"/>
</dbReference>
<dbReference type="GO" id="GO:0003677">
    <property type="term" value="F:DNA binding"/>
    <property type="evidence" value="ECO:0007669"/>
    <property type="project" value="UniProtKB-KW"/>
</dbReference>
<gene>
    <name evidence="9" type="primary">topB_3</name>
    <name evidence="9" type="ORF">GALL_81900</name>
</gene>
<dbReference type="SUPFAM" id="SSF56712">
    <property type="entry name" value="Prokaryotic type I DNA topoisomerase"/>
    <property type="match status" value="1"/>
</dbReference>
<dbReference type="AlphaFoldDB" id="A0A1J5T0I5"/>
<proteinExistence type="inferred from homology"/>